<feature type="transmembrane region" description="Helical" evidence="1">
    <location>
        <begin position="31"/>
        <end position="49"/>
    </location>
</feature>
<gene>
    <name evidence="2" type="ORF">ACFMB1_00630</name>
</gene>
<keyword evidence="1" id="KW-0472">Membrane</keyword>
<keyword evidence="1" id="KW-0812">Transmembrane</keyword>
<dbReference type="RefSeq" id="WP_379880683.1">
    <property type="nucleotide sequence ID" value="NZ_JBHPON010000001.1"/>
</dbReference>
<evidence type="ECO:0008006" key="4">
    <source>
        <dbReference type="Google" id="ProtNLM"/>
    </source>
</evidence>
<accession>A0ABW1KUA1</accession>
<evidence type="ECO:0000313" key="3">
    <source>
        <dbReference type="Proteomes" id="UP001596116"/>
    </source>
</evidence>
<keyword evidence="3" id="KW-1185">Reference proteome</keyword>
<evidence type="ECO:0000313" key="2">
    <source>
        <dbReference type="EMBL" id="MFC6034023.1"/>
    </source>
</evidence>
<comment type="caution">
    <text evidence="2">The sequence shown here is derived from an EMBL/GenBank/DDBJ whole genome shotgun (WGS) entry which is preliminary data.</text>
</comment>
<keyword evidence="1" id="KW-1133">Transmembrane helix</keyword>
<evidence type="ECO:0000256" key="1">
    <source>
        <dbReference type="SAM" id="Phobius"/>
    </source>
</evidence>
<dbReference type="Proteomes" id="UP001596116">
    <property type="component" value="Unassembled WGS sequence"/>
</dbReference>
<sequence>MSAFTAYLLGAIVLAAGLAFGAYQLGAPPIWIGIGALVVIGLGIMSAAAKTKRKDLPEG</sequence>
<organism evidence="2 3">
    <name type="scientific">Hyphococcus aureus</name>
    <dbReference type="NCBI Taxonomy" id="2666033"/>
    <lineage>
        <taxon>Bacteria</taxon>
        <taxon>Pseudomonadati</taxon>
        <taxon>Pseudomonadota</taxon>
        <taxon>Alphaproteobacteria</taxon>
        <taxon>Parvularculales</taxon>
        <taxon>Parvularculaceae</taxon>
        <taxon>Hyphococcus</taxon>
    </lineage>
</organism>
<reference evidence="2 3" key="1">
    <citation type="submission" date="2024-09" db="EMBL/GenBank/DDBJ databases">
        <authorList>
            <person name="Zhang Z.-H."/>
        </authorList>
    </citation>
    <scope>NUCLEOTIDE SEQUENCE [LARGE SCALE GENOMIC DNA]</scope>
    <source>
        <strain evidence="2 3">HHTR114</strain>
    </source>
</reference>
<proteinExistence type="predicted"/>
<dbReference type="EMBL" id="JBHPON010000001">
    <property type="protein sequence ID" value="MFC6034023.1"/>
    <property type="molecule type" value="Genomic_DNA"/>
</dbReference>
<name>A0ABW1KUA1_9PROT</name>
<protein>
    <recommendedName>
        <fullName evidence="4">LysR family transcriptional regulator</fullName>
    </recommendedName>
</protein>